<gene>
    <name evidence="2" type="ORF">AYBTSS11_LOCUS10033</name>
</gene>
<evidence type="ECO:0000256" key="1">
    <source>
        <dbReference type="SAM" id="MobiDB-lite"/>
    </source>
</evidence>
<evidence type="ECO:0000313" key="3">
    <source>
        <dbReference type="Proteomes" id="UP001189624"/>
    </source>
</evidence>
<proteinExistence type="predicted"/>
<dbReference type="PANTHER" id="PTHR34962:SF3">
    <property type="entry name" value="ABC SUBFAMILY C PROTEIN"/>
    <property type="match status" value="1"/>
</dbReference>
<evidence type="ECO:0000313" key="2">
    <source>
        <dbReference type="EMBL" id="CAJ1941009.1"/>
    </source>
</evidence>
<sequence>MSSMEVIQSKKSKDLSTQNSKGFVEENQDTDPSFKEDGVHSTNGNSRHGLTKKDSAADRVKLEDKQANTKTDLWWLNLRYVFSLSMSVKVILMRRDSKEGSEGFYSLKFTSKEQDRSDDSFTIAFEDHADANNFCFVLESFFEDLESFSADAIPMSIQDLNEEILSHANKMVVVKKRQLQLYAGQPLADAEMALHLKFDLMELSSGKEMNFNTHPCAFEKEVRARATRYCQEVLCLLEVDCKNNKLYSSITPTLNQEFLLLHIQISELCLKHDYWLGVRKLLVQE</sequence>
<accession>A0AA86VCZ8</accession>
<dbReference type="AlphaFoldDB" id="A0AA86VCZ8"/>
<dbReference type="Proteomes" id="UP001189624">
    <property type="component" value="Chromosome 3"/>
</dbReference>
<dbReference type="PANTHER" id="PTHR34962">
    <property type="entry name" value="EMBRYO DEFECTIVE 1703-RELATED"/>
    <property type="match status" value="1"/>
</dbReference>
<dbReference type="EMBL" id="OY731400">
    <property type="protein sequence ID" value="CAJ1941009.1"/>
    <property type="molecule type" value="Genomic_DNA"/>
</dbReference>
<dbReference type="Gramene" id="rna-AYBTSS11_LOCUS10033">
    <property type="protein sequence ID" value="CAJ1941009.1"/>
    <property type="gene ID" value="gene-AYBTSS11_LOCUS10033"/>
</dbReference>
<name>A0AA86VCZ8_9FABA</name>
<reference evidence="2" key="1">
    <citation type="submission" date="2023-10" db="EMBL/GenBank/DDBJ databases">
        <authorList>
            <person name="Domelevo Entfellner J.-B."/>
        </authorList>
    </citation>
    <scope>NUCLEOTIDE SEQUENCE</scope>
</reference>
<organism evidence="2 3">
    <name type="scientific">Sphenostylis stenocarpa</name>
    <dbReference type="NCBI Taxonomy" id="92480"/>
    <lineage>
        <taxon>Eukaryota</taxon>
        <taxon>Viridiplantae</taxon>
        <taxon>Streptophyta</taxon>
        <taxon>Embryophyta</taxon>
        <taxon>Tracheophyta</taxon>
        <taxon>Spermatophyta</taxon>
        <taxon>Magnoliopsida</taxon>
        <taxon>eudicotyledons</taxon>
        <taxon>Gunneridae</taxon>
        <taxon>Pentapetalae</taxon>
        <taxon>rosids</taxon>
        <taxon>fabids</taxon>
        <taxon>Fabales</taxon>
        <taxon>Fabaceae</taxon>
        <taxon>Papilionoideae</taxon>
        <taxon>50 kb inversion clade</taxon>
        <taxon>NPAAA clade</taxon>
        <taxon>indigoferoid/millettioid clade</taxon>
        <taxon>Phaseoleae</taxon>
        <taxon>Sphenostylis</taxon>
    </lineage>
</organism>
<feature type="region of interest" description="Disordered" evidence="1">
    <location>
        <begin position="1"/>
        <end position="57"/>
    </location>
</feature>
<protein>
    <submittedName>
        <fullName evidence="2">Uncharacterized protein</fullName>
    </submittedName>
</protein>
<keyword evidence="3" id="KW-1185">Reference proteome</keyword>